<reference evidence="9" key="1">
    <citation type="journal article" date="2012" name="PLoS Genet.">
        <title>The genomes of the fungal plant pathogens Cladosporium fulvum and Dothistroma septosporum reveal adaptation to different hosts and lifestyles but also signatures of common ancestry.</title>
        <authorList>
            <person name="de Wit P.J.G.M."/>
            <person name="van der Burgt A."/>
            <person name="Oekmen B."/>
            <person name="Stergiopoulos I."/>
            <person name="Abd-Elsalam K.A."/>
            <person name="Aerts A.L."/>
            <person name="Bahkali A.H."/>
            <person name="Beenen H.G."/>
            <person name="Chettri P."/>
            <person name="Cox M.P."/>
            <person name="Datema E."/>
            <person name="de Vries R.P."/>
            <person name="Dhillon B."/>
            <person name="Ganley A.R."/>
            <person name="Griffiths S.A."/>
            <person name="Guo Y."/>
            <person name="Hamelin R.C."/>
            <person name="Henrissat B."/>
            <person name="Kabir M.S."/>
            <person name="Jashni M.K."/>
            <person name="Kema G."/>
            <person name="Klaubauf S."/>
            <person name="Lapidus A."/>
            <person name="Levasseur A."/>
            <person name="Lindquist E."/>
            <person name="Mehrabi R."/>
            <person name="Ohm R.A."/>
            <person name="Owen T.J."/>
            <person name="Salamov A."/>
            <person name="Schwelm A."/>
            <person name="Schijlen E."/>
            <person name="Sun H."/>
            <person name="van den Burg H.A."/>
            <person name="van Ham R.C.H.J."/>
            <person name="Zhang S."/>
            <person name="Goodwin S.B."/>
            <person name="Grigoriev I.V."/>
            <person name="Collemare J."/>
            <person name="Bradshaw R.E."/>
        </authorList>
    </citation>
    <scope>NUCLEOTIDE SEQUENCE [LARGE SCALE GENOMIC DNA]</scope>
    <source>
        <strain evidence="9">NZE10 / CBS 128990</strain>
    </source>
</reference>
<evidence type="ECO:0000256" key="4">
    <source>
        <dbReference type="ARBA" id="ARBA00022989"/>
    </source>
</evidence>
<sequence>MAHVKSGDHALRTSTAFTTFVVCFAIHTDSFLYAAIVPVAPFALAKQVHEEKVQVWVAILLGSFGIGCFVTSVPWGYFIDRSTSRRCPFLIGLLVLLASTGLLWVAPYIKSGGLPVQVIARVLQGFASTIVWMTGLAILVDVVGPARIGEYSGYIGLALNLGNLTGPLLGGVVFARSGYHAVFALIISVVLVDIMLRLIVKEKPVQKTVRPTRSYASVSRPLKSRVRGPGIARDIEKVAPVENALEVALHDPVSSPQDSLSLSTSTCPSEVSRLPVMLRLLLSTRFAVAVWGIFVLAVVYTGFETVLPLTVKKVFGWNAEGGGLAFVPLSLPSLFGPLVGKFTDRHGGRWITAGAFVTICPTLILLRLINENNMKHKVLLCALLVIIGICLTLTLEPLFAEITGRATRLEAVDAGALGGTTVGRGYYVLAYAHFNWAWSLGNTLGPILSGFIVDAAGWKTAMLAMGVLAGTSAIPIFLWIDGWVCKTAPPSNASDDDTRIR</sequence>
<protein>
    <recommendedName>
        <fullName evidence="7">Major facilitator superfamily (MFS) profile domain-containing protein</fullName>
    </recommendedName>
</protein>
<evidence type="ECO:0000313" key="9">
    <source>
        <dbReference type="Proteomes" id="UP000016933"/>
    </source>
</evidence>
<evidence type="ECO:0000256" key="1">
    <source>
        <dbReference type="ARBA" id="ARBA00004141"/>
    </source>
</evidence>
<dbReference type="OMA" id="GYYAPFG"/>
<evidence type="ECO:0000256" key="3">
    <source>
        <dbReference type="ARBA" id="ARBA00022692"/>
    </source>
</evidence>
<accession>N1PJE2</accession>
<keyword evidence="5 6" id="KW-0472">Membrane</keyword>
<dbReference type="STRING" id="675120.N1PJE2"/>
<dbReference type="PANTHER" id="PTHR23506:SF23">
    <property type="entry name" value="GH10249P"/>
    <property type="match status" value="1"/>
</dbReference>
<feature type="transmembrane region" description="Helical" evidence="6">
    <location>
        <begin position="154"/>
        <end position="175"/>
    </location>
</feature>
<keyword evidence="4 6" id="KW-1133">Transmembrane helix</keyword>
<dbReference type="OrthoDB" id="5086884at2759"/>
<proteinExistence type="predicted"/>
<feature type="transmembrane region" description="Helical" evidence="6">
    <location>
        <begin position="55"/>
        <end position="77"/>
    </location>
</feature>
<dbReference type="SUPFAM" id="SSF103473">
    <property type="entry name" value="MFS general substrate transporter"/>
    <property type="match status" value="1"/>
</dbReference>
<feature type="transmembrane region" description="Helical" evidence="6">
    <location>
        <begin position="460"/>
        <end position="480"/>
    </location>
</feature>
<dbReference type="HOGENOM" id="CLU_001265_51_3_1"/>
<dbReference type="AlphaFoldDB" id="N1PJE2"/>
<feature type="transmembrane region" description="Helical" evidence="6">
    <location>
        <begin position="121"/>
        <end position="142"/>
    </location>
</feature>
<evidence type="ECO:0000256" key="6">
    <source>
        <dbReference type="SAM" id="Phobius"/>
    </source>
</evidence>
<feature type="transmembrane region" description="Helical" evidence="6">
    <location>
        <begin position="282"/>
        <end position="303"/>
    </location>
</feature>
<feature type="transmembrane region" description="Helical" evidence="6">
    <location>
        <begin position="436"/>
        <end position="453"/>
    </location>
</feature>
<dbReference type="CDD" id="cd17325">
    <property type="entry name" value="MFS_MdtG_SLC18_like"/>
    <property type="match status" value="1"/>
</dbReference>
<dbReference type="Pfam" id="PF07690">
    <property type="entry name" value="MFS_1"/>
    <property type="match status" value="1"/>
</dbReference>
<evidence type="ECO:0000259" key="7">
    <source>
        <dbReference type="PROSITE" id="PS50850"/>
    </source>
</evidence>
<dbReference type="InterPro" id="IPR020846">
    <property type="entry name" value="MFS_dom"/>
</dbReference>
<dbReference type="Proteomes" id="UP000016933">
    <property type="component" value="Unassembled WGS sequence"/>
</dbReference>
<evidence type="ECO:0000256" key="2">
    <source>
        <dbReference type="ARBA" id="ARBA00022448"/>
    </source>
</evidence>
<feature type="transmembrane region" description="Helical" evidence="6">
    <location>
        <begin position="89"/>
        <end position="109"/>
    </location>
</feature>
<feature type="transmembrane region" description="Helical" evidence="6">
    <location>
        <begin position="347"/>
        <end position="366"/>
    </location>
</feature>
<organism evidence="8 9">
    <name type="scientific">Dothistroma septosporum (strain NZE10 / CBS 128990)</name>
    <name type="common">Red band needle blight fungus</name>
    <name type="synonym">Mycosphaerella pini</name>
    <dbReference type="NCBI Taxonomy" id="675120"/>
    <lineage>
        <taxon>Eukaryota</taxon>
        <taxon>Fungi</taxon>
        <taxon>Dikarya</taxon>
        <taxon>Ascomycota</taxon>
        <taxon>Pezizomycotina</taxon>
        <taxon>Dothideomycetes</taxon>
        <taxon>Dothideomycetidae</taxon>
        <taxon>Mycosphaerellales</taxon>
        <taxon>Mycosphaerellaceae</taxon>
        <taxon>Dothistroma</taxon>
    </lineage>
</organism>
<feature type="transmembrane region" description="Helical" evidence="6">
    <location>
        <begin position="181"/>
        <end position="200"/>
    </location>
</feature>
<gene>
    <name evidence="8" type="ORF">DOTSEDRAFT_73392</name>
</gene>
<dbReference type="EMBL" id="KB446541">
    <property type="protein sequence ID" value="EME42532.1"/>
    <property type="molecule type" value="Genomic_DNA"/>
</dbReference>
<comment type="subcellular location">
    <subcellularLocation>
        <location evidence="1">Membrane</location>
        <topology evidence="1">Multi-pass membrane protein</topology>
    </subcellularLocation>
</comment>
<feature type="transmembrane region" description="Helical" evidence="6">
    <location>
        <begin position="20"/>
        <end position="43"/>
    </location>
</feature>
<reference evidence="8 9" key="2">
    <citation type="journal article" date="2012" name="PLoS Pathog.">
        <title>Diverse lifestyles and strategies of plant pathogenesis encoded in the genomes of eighteen Dothideomycetes fungi.</title>
        <authorList>
            <person name="Ohm R.A."/>
            <person name="Feau N."/>
            <person name="Henrissat B."/>
            <person name="Schoch C.L."/>
            <person name="Horwitz B.A."/>
            <person name="Barry K.W."/>
            <person name="Condon B.J."/>
            <person name="Copeland A.C."/>
            <person name="Dhillon B."/>
            <person name="Glaser F."/>
            <person name="Hesse C.N."/>
            <person name="Kosti I."/>
            <person name="LaButti K."/>
            <person name="Lindquist E.A."/>
            <person name="Lucas S."/>
            <person name="Salamov A.A."/>
            <person name="Bradshaw R.E."/>
            <person name="Ciuffetti L."/>
            <person name="Hamelin R.C."/>
            <person name="Kema G.H.J."/>
            <person name="Lawrence C."/>
            <person name="Scott J.A."/>
            <person name="Spatafora J.W."/>
            <person name="Turgeon B.G."/>
            <person name="de Wit P.J.G.M."/>
            <person name="Zhong S."/>
            <person name="Goodwin S.B."/>
            <person name="Grigoriev I.V."/>
        </authorList>
    </citation>
    <scope>NUCLEOTIDE SEQUENCE [LARGE SCALE GENOMIC DNA]</scope>
    <source>
        <strain evidence="9">NZE10 / CBS 128990</strain>
    </source>
</reference>
<evidence type="ECO:0000256" key="5">
    <source>
        <dbReference type="ARBA" id="ARBA00023136"/>
    </source>
</evidence>
<feature type="transmembrane region" description="Helical" evidence="6">
    <location>
        <begin position="378"/>
        <end position="400"/>
    </location>
</feature>
<dbReference type="GO" id="GO:0022857">
    <property type="term" value="F:transmembrane transporter activity"/>
    <property type="evidence" value="ECO:0007669"/>
    <property type="project" value="InterPro"/>
</dbReference>
<keyword evidence="9" id="KW-1185">Reference proteome</keyword>
<name>N1PJE2_DOTSN</name>
<dbReference type="PANTHER" id="PTHR23506">
    <property type="entry name" value="GH10249P"/>
    <property type="match status" value="1"/>
</dbReference>
<dbReference type="eggNOG" id="KOG3764">
    <property type="taxonomic scope" value="Eukaryota"/>
</dbReference>
<dbReference type="GO" id="GO:0016020">
    <property type="term" value="C:membrane"/>
    <property type="evidence" value="ECO:0007669"/>
    <property type="project" value="UniProtKB-SubCell"/>
</dbReference>
<dbReference type="InterPro" id="IPR050930">
    <property type="entry name" value="MFS_Vesicular_Transporter"/>
</dbReference>
<keyword evidence="3 6" id="KW-0812">Transmembrane</keyword>
<evidence type="ECO:0000313" key="8">
    <source>
        <dbReference type="EMBL" id="EME42532.1"/>
    </source>
</evidence>
<keyword evidence="2" id="KW-0813">Transport</keyword>
<dbReference type="InterPro" id="IPR036259">
    <property type="entry name" value="MFS_trans_sf"/>
</dbReference>
<feature type="domain" description="Major facilitator superfamily (MFS) profile" evidence="7">
    <location>
        <begin position="15"/>
        <end position="484"/>
    </location>
</feature>
<dbReference type="PROSITE" id="PS50850">
    <property type="entry name" value="MFS"/>
    <property type="match status" value="1"/>
</dbReference>
<dbReference type="Gene3D" id="1.20.1250.20">
    <property type="entry name" value="MFS general substrate transporter like domains"/>
    <property type="match status" value="2"/>
</dbReference>
<dbReference type="InterPro" id="IPR011701">
    <property type="entry name" value="MFS"/>
</dbReference>